<dbReference type="InterPro" id="IPR016192">
    <property type="entry name" value="APOBEC/CMP_deaminase_Zn-bd"/>
</dbReference>
<evidence type="ECO:0000256" key="11">
    <source>
        <dbReference type="ARBA" id="ARBA00023268"/>
    </source>
</evidence>
<dbReference type="EC" id="3.5.4.26" evidence="14"/>
<keyword evidence="9 14" id="KW-0521">NADP</keyword>
<evidence type="ECO:0000259" key="18">
    <source>
        <dbReference type="PROSITE" id="PS51747"/>
    </source>
</evidence>
<name>A0A0F7HJE7_9STAP</name>
<dbReference type="SUPFAM" id="SSF53927">
    <property type="entry name" value="Cytidine deaminase-like"/>
    <property type="match status" value="1"/>
</dbReference>
<comment type="cofactor">
    <cofactor evidence="14 17">
        <name>Zn(2+)</name>
        <dbReference type="ChEBI" id="CHEBI:29105"/>
    </cofactor>
    <text evidence="14 17">Binds 1 zinc ion.</text>
</comment>
<dbReference type="Proteomes" id="UP000034029">
    <property type="component" value="Chromosome"/>
</dbReference>
<comment type="similarity">
    <text evidence="5 14">In the C-terminal section; belongs to the HTP reductase family.</text>
</comment>
<comment type="function">
    <text evidence="1 14">Converts 2,5-diamino-6-(ribosylamino)-4(3h)-pyrimidinone 5'-phosphate into 5-amino-6-(ribosylamino)-2,4(1h,3h)-pyrimidinedione 5'-phosphate.</text>
</comment>
<feature type="active site" description="Proton donor" evidence="15">
    <location>
        <position position="50"/>
    </location>
</feature>
<keyword evidence="14" id="KW-0378">Hydrolase</keyword>
<feature type="binding site" evidence="16">
    <location>
        <position position="202"/>
    </location>
    <ligand>
        <name>substrate</name>
    </ligand>
</feature>
<evidence type="ECO:0000313" key="22">
    <source>
        <dbReference type="Proteomes" id="UP000183090"/>
    </source>
</evidence>
<evidence type="ECO:0000256" key="2">
    <source>
        <dbReference type="ARBA" id="ARBA00004882"/>
    </source>
</evidence>
<dbReference type="PROSITE" id="PS00903">
    <property type="entry name" value="CYT_DCMP_DEAMINASES_1"/>
    <property type="match status" value="1"/>
</dbReference>
<evidence type="ECO:0000256" key="4">
    <source>
        <dbReference type="ARBA" id="ARBA00005259"/>
    </source>
</evidence>
<evidence type="ECO:0000313" key="21">
    <source>
        <dbReference type="Proteomes" id="UP000034029"/>
    </source>
</evidence>
<feature type="binding site" evidence="17">
    <location>
        <position position="73"/>
    </location>
    <ligand>
        <name>Zn(2+)</name>
        <dbReference type="ChEBI" id="CHEBI:29105"/>
        <note>catalytic</note>
    </ligand>
</feature>
<dbReference type="SUPFAM" id="SSF53597">
    <property type="entry name" value="Dihydrofolate reductase-like"/>
    <property type="match status" value="1"/>
</dbReference>
<dbReference type="PIRSF" id="PIRSF006769">
    <property type="entry name" value="RibD"/>
    <property type="match status" value="1"/>
</dbReference>
<evidence type="ECO:0000256" key="1">
    <source>
        <dbReference type="ARBA" id="ARBA00002151"/>
    </source>
</evidence>
<dbReference type="InterPro" id="IPR016193">
    <property type="entry name" value="Cytidine_deaminase-like"/>
</dbReference>
<evidence type="ECO:0000256" key="9">
    <source>
        <dbReference type="ARBA" id="ARBA00022857"/>
    </source>
</evidence>
<dbReference type="GO" id="GO:0008703">
    <property type="term" value="F:5-amino-6-(5-phosphoribosylamino)uracil reductase activity"/>
    <property type="evidence" value="ECO:0007669"/>
    <property type="project" value="UniProtKB-EC"/>
</dbReference>
<dbReference type="NCBIfam" id="TIGR00326">
    <property type="entry name" value="eubact_ribD"/>
    <property type="match status" value="1"/>
</dbReference>
<evidence type="ECO:0000256" key="14">
    <source>
        <dbReference type="PIRNR" id="PIRNR006769"/>
    </source>
</evidence>
<dbReference type="EMBL" id="FOTB01000004">
    <property type="protein sequence ID" value="SFK84191.1"/>
    <property type="molecule type" value="Genomic_DNA"/>
</dbReference>
<dbReference type="InterPro" id="IPR002125">
    <property type="entry name" value="CMP_dCMP_dom"/>
</dbReference>
<feature type="binding site" evidence="16">
    <location>
        <position position="149"/>
    </location>
    <ligand>
        <name>NADP(+)</name>
        <dbReference type="ChEBI" id="CHEBI:58349"/>
    </ligand>
</feature>
<protein>
    <recommendedName>
        <fullName evidence="14">Riboflavin biosynthesis protein RibD</fullName>
    </recommendedName>
    <domain>
        <recommendedName>
            <fullName evidence="14">Diaminohydroxyphosphoribosylaminopyrimidine deaminase</fullName>
            <shortName evidence="14">DRAP deaminase</shortName>
            <ecNumber evidence="14">3.5.4.26</ecNumber>
        </recommendedName>
        <alternativeName>
            <fullName evidence="14">Riboflavin-specific deaminase</fullName>
        </alternativeName>
    </domain>
    <domain>
        <recommendedName>
            <fullName evidence="14">5-amino-6-(5-phosphoribosylamino)uracil reductase</fullName>
            <ecNumber evidence="14">1.1.1.193</ecNumber>
        </recommendedName>
        <alternativeName>
            <fullName evidence="14">HTP reductase</fullName>
        </alternativeName>
    </domain>
</protein>
<comment type="similarity">
    <text evidence="4 14">In the N-terminal section; belongs to the cytidine and deoxycytidylate deaminase family.</text>
</comment>
<dbReference type="RefSeq" id="WP_046789384.1">
    <property type="nucleotide sequence ID" value="NZ_CP011366.1"/>
</dbReference>
<reference evidence="20 22" key="3">
    <citation type="submission" date="2016-10" db="EMBL/GenBank/DDBJ databases">
        <authorList>
            <person name="Varghese N."/>
            <person name="Submissions S."/>
        </authorList>
    </citation>
    <scope>NUCLEOTIDE SEQUENCE [LARGE SCALE GENOMIC DNA]</scope>
    <source>
        <strain evidence="20 22">CGMCC 1.6501</strain>
    </source>
</reference>
<comment type="pathway">
    <text evidence="2 14">Cofactor biosynthesis; riboflavin biosynthesis; 5-amino-6-(D-ribitylamino)uracil from GTP: step 2/4.</text>
</comment>
<dbReference type="PANTHER" id="PTHR38011">
    <property type="entry name" value="DIHYDROFOLATE REDUCTASE FAMILY PROTEIN (AFU_ORTHOLOGUE AFUA_8G06820)"/>
    <property type="match status" value="1"/>
</dbReference>
<dbReference type="Proteomes" id="UP000183090">
    <property type="component" value="Unassembled WGS sequence"/>
</dbReference>
<keyword evidence="21" id="KW-1185">Reference proteome</keyword>
<organism evidence="20 22">
    <name type="scientific">Salinicoccus halodurans</name>
    <dbReference type="NCBI Taxonomy" id="407035"/>
    <lineage>
        <taxon>Bacteria</taxon>
        <taxon>Bacillati</taxon>
        <taxon>Bacillota</taxon>
        <taxon>Bacilli</taxon>
        <taxon>Bacillales</taxon>
        <taxon>Staphylococcaceae</taxon>
        <taxon>Salinicoccus</taxon>
    </lineage>
</organism>
<evidence type="ECO:0000256" key="8">
    <source>
        <dbReference type="ARBA" id="ARBA00022833"/>
    </source>
</evidence>
<dbReference type="InterPro" id="IPR004794">
    <property type="entry name" value="Eubact_RibD"/>
</dbReference>
<comment type="pathway">
    <text evidence="3 14">Cofactor biosynthesis; riboflavin biosynthesis; 5-amino-6-(D-ribitylamino)uracil from GTP: step 3/4.</text>
</comment>
<keyword evidence="11" id="KW-0511">Multifunctional enzyme</keyword>
<reference evidence="19 21" key="1">
    <citation type="journal article" date="2015" name="Int. J. Syst. Evol. Microbiol.">
        <title>Complete genome sequence of Salinicoccus halodurans H3B36, isolated from the Qaidam Basin in China.</title>
        <authorList>
            <person name="Jiang K."/>
            <person name="Xue Y."/>
            <person name="Ma Y."/>
        </authorList>
    </citation>
    <scope>NUCLEOTIDE SEQUENCE [LARGE SCALE GENOMIC DNA]</scope>
    <source>
        <strain evidence="19 21">H3B36</strain>
    </source>
</reference>
<evidence type="ECO:0000256" key="3">
    <source>
        <dbReference type="ARBA" id="ARBA00004910"/>
    </source>
</evidence>
<dbReference type="InterPro" id="IPR050765">
    <property type="entry name" value="Riboflavin_Biosynth_HTPR"/>
</dbReference>
<comment type="catalytic activity">
    <reaction evidence="12 14">
        <text>5-amino-6-(5-phospho-D-ribitylamino)uracil + NADP(+) = 5-amino-6-(5-phospho-D-ribosylamino)uracil + NADPH + H(+)</text>
        <dbReference type="Rhea" id="RHEA:17845"/>
        <dbReference type="ChEBI" id="CHEBI:15378"/>
        <dbReference type="ChEBI" id="CHEBI:57783"/>
        <dbReference type="ChEBI" id="CHEBI:58349"/>
        <dbReference type="ChEBI" id="CHEBI:58421"/>
        <dbReference type="ChEBI" id="CHEBI:58453"/>
        <dbReference type="EC" id="1.1.1.193"/>
    </reaction>
</comment>
<dbReference type="InterPro" id="IPR024072">
    <property type="entry name" value="DHFR-like_dom_sf"/>
</dbReference>
<evidence type="ECO:0000256" key="6">
    <source>
        <dbReference type="ARBA" id="ARBA00022619"/>
    </source>
</evidence>
<feature type="binding site" evidence="16">
    <location>
        <position position="195"/>
    </location>
    <ligand>
        <name>NADP(+)</name>
        <dbReference type="ChEBI" id="CHEBI:58349"/>
    </ligand>
</feature>
<evidence type="ECO:0000256" key="5">
    <source>
        <dbReference type="ARBA" id="ARBA00007417"/>
    </source>
</evidence>
<feature type="binding site" evidence="16">
    <location>
        <position position="277"/>
    </location>
    <ligand>
        <name>substrate</name>
    </ligand>
</feature>
<feature type="domain" description="CMP/dCMP-type deaminase" evidence="18">
    <location>
        <begin position="1"/>
        <end position="119"/>
    </location>
</feature>
<evidence type="ECO:0000256" key="16">
    <source>
        <dbReference type="PIRSR" id="PIRSR006769-2"/>
    </source>
</evidence>
<dbReference type="PANTHER" id="PTHR38011:SF7">
    <property type="entry name" value="2,5-DIAMINO-6-RIBOSYLAMINO-4(3H)-PYRIMIDINONE 5'-PHOSPHATE REDUCTASE"/>
    <property type="match status" value="1"/>
</dbReference>
<keyword evidence="6 14" id="KW-0686">Riboflavin biosynthesis</keyword>
<dbReference type="GO" id="GO:0008835">
    <property type="term" value="F:diaminohydroxyphosphoribosylaminopyrimidine deaminase activity"/>
    <property type="evidence" value="ECO:0007669"/>
    <property type="project" value="UniProtKB-EC"/>
</dbReference>
<feature type="binding site" evidence="17">
    <location>
        <position position="48"/>
    </location>
    <ligand>
        <name>Zn(2+)</name>
        <dbReference type="ChEBI" id="CHEBI:29105"/>
        <note>catalytic</note>
    </ligand>
</feature>
<accession>A0A0F7HJE7</accession>
<evidence type="ECO:0000256" key="17">
    <source>
        <dbReference type="PIRSR" id="PIRSR006769-3"/>
    </source>
</evidence>
<gene>
    <name evidence="19" type="ORF">AAT16_02530</name>
    <name evidence="20" type="ORF">SAMN05216235_2018</name>
</gene>
<feature type="binding site" evidence="16">
    <location>
        <begin position="279"/>
        <end position="285"/>
    </location>
    <ligand>
        <name>NADP(+)</name>
        <dbReference type="ChEBI" id="CHEBI:58349"/>
    </ligand>
</feature>
<feature type="binding site" evidence="16">
    <location>
        <position position="199"/>
    </location>
    <ligand>
        <name>NADP(+)</name>
        <dbReference type="ChEBI" id="CHEBI:58349"/>
    </ligand>
</feature>
<proteinExistence type="inferred from homology"/>
<keyword evidence="7 14" id="KW-0479">Metal-binding</keyword>
<dbReference type="PROSITE" id="PS51747">
    <property type="entry name" value="CYT_DCMP_DEAMINASES_2"/>
    <property type="match status" value="1"/>
</dbReference>
<dbReference type="AlphaFoldDB" id="A0A0F7HJE7"/>
<sequence length="344" mass="38160">MNRYMKKALDLAKMTKGQTGKNPPVGAVVVKEGSIIGMGAHYGYGQPHAERQALQSCNMDPRGADIYVTLEPCSHHGKTPPCTDAILEAGIRNVFYAEKDLNPKVSGHEVLANAGVSVEHTPDDETAALYRDFFNHLVRQRPNVTLKCAMSVDGKLALHDGTSKWITGEAARMDVHEARNVHDAILVGAHTLLHDNPRLTTRIEGGGRSPRPVVLLGAGALREDLEIFKHPKRPVIYTTNEDNLKYEDRCDVKTGDWSPAAVLRDLYEMGLTSIFVEGGASVLTSFIKEELYDQIFLYVAPKIFGESMHSLYREKIFSMDEAVQLELVDVEKLGPDFKITYRKA</sequence>
<keyword evidence="10 14" id="KW-0560">Oxidoreductase</keyword>
<keyword evidence="8 14" id="KW-0862">Zinc</keyword>
<evidence type="ECO:0000256" key="15">
    <source>
        <dbReference type="PIRSR" id="PIRSR006769-1"/>
    </source>
</evidence>
<dbReference type="Pfam" id="PF00383">
    <property type="entry name" value="dCMP_cyt_deam_1"/>
    <property type="match status" value="1"/>
</dbReference>
<evidence type="ECO:0000313" key="20">
    <source>
        <dbReference type="EMBL" id="SFK84191.1"/>
    </source>
</evidence>
<dbReference type="EC" id="1.1.1.193" evidence="14"/>
<comment type="catalytic activity">
    <reaction evidence="13 14">
        <text>2,5-diamino-6-hydroxy-4-(5-phosphoribosylamino)-pyrimidine + H2O + H(+) = 5-amino-6-(5-phospho-D-ribosylamino)uracil + NH4(+)</text>
        <dbReference type="Rhea" id="RHEA:21868"/>
        <dbReference type="ChEBI" id="CHEBI:15377"/>
        <dbReference type="ChEBI" id="CHEBI:15378"/>
        <dbReference type="ChEBI" id="CHEBI:28938"/>
        <dbReference type="ChEBI" id="CHEBI:58453"/>
        <dbReference type="ChEBI" id="CHEBI:58614"/>
        <dbReference type="EC" id="3.5.4.26"/>
    </reaction>
</comment>
<evidence type="ECO:0000256" key="10">
    <source>
        <dbReference type="ARBA" id="ARBA00023002"/>
    </source>
</evidence>
<dbReference type="EMBL" id="CP011366">
    <property type="protein sequence ID" value="AKG73192.1"/>
    <property type="molecule type" value="Genomic_DNA"/>
</dbReference>
<feature type="binding site" evidence="16">
    <location>
        <position position="165"/>
    </location>
    <ligand>
        <name>NADP(+)</name>
        <dbReference type="ChEBI" id="CHEBI:58349"/>
    </ligand>
</feature>
<dbReference type="Gene3D" id="3.40.140.10">
    <property type="entry name" value="Cytidine Deaminase, domain 2"/>
    <property type="match status" value="1"/>
</dbReference>
<dbReference type="GO" id="GO:0009231">
    <property type="term" value="P:riboflavin biosynthetic process"/>
    <property type="evidence" value="ECO:0007669"/>
    <property type="project" value="UniProtKB-UniPathway"/>
</dbReference>
<reference evidence="21" key="2">
    <citation type="submission" date="2015-04" db="EMBL/GenBank/DDBJ databases">
        <title>Complete genome sequence of Salinicoccus halodurans strain H3B36, isolated from the Qaidam basin of China.</title>
        <authorList>
            <person name="Ma Y."/>
            <person name="Jiang K."/>
            <person name="Xue Y."/>
        </authorList>
    </citation>
    <scope>NUCLEOTIDE SEQUENCE [LARGE SCALE GENOMIC DNA]</scope>
    <source>
        <strain evidence="21">H3B36</strain>
    </source>
</reference>
<dbReference type="Gene3D" id="3.40.430.10">
    <property type="entry name" value="Dihydrofolate Reductase, subunit A"/>
    <property type="match status" value="1"/>
</dbReference>
<dbReference type="KEGG" id="shv:AAT16_02530"/>
<feature type="binding site" evidence="17">
    <location>
        <position position="82"/>
    </location>
    <ligand>
        <name>Zn(2+)</name>
        <dbReference type="ChEBI" id="CHEBI:29105"/>
        <note>catalytic</note>
    </ligand>
</feature>
<evidence type="ECO:0000256" key="13">
    <source>
        <dbReference type="ARBA" id="ARBA00049886"/>
    </source>
</evidence>
<dbReference type="GO" id="GO:0008270">
    <property type="term" value="F:zinc ion binding"/>
    <property type="evidence" value="ECO:0007669"/>
    <property type="project" value="InterPro"/>
</dbReference>
<dbReference type="CDD" id="cd01284">
    <property type="entry name" value="Riboflavin_deaminase-reductase"/>
    <property type="match status" value="1"/>
</dbReference>
<dbReference type="InterPro" id="IPR002734">
    <property type="entry name" value="RibDG_C"/>
</dbReference>
<evidence type="ECO:0000256" key="12">
    <source>
        <dbReference type="ARBA" id="ARBA00049861"/>
    </source>
</evidence>
<feature type="binding site" evidence="16">
    <location>
        <position position="191"/>
    </location>
    <ligand>
        <name>NADP(+)</name>
        <dbReference type="ChEBI" id="CHEBI:58349"/>
    </ligand>
</feature>
<evidence type="ECO:0000256" key="7">
    <source>
        <dbReference type="ARBA" id="ARBA00022723"/>
    </source>
</evidence>
<feature type="binding site" evidence="16">
    <location>
        <position position="179"/>
    </location>
    <ligand>
        <name>substrate</name>
    </ligand>
</feature>
<evidence type="ECO:0000313" key="19">
    <source>
        <dbReference type="EMBL" id="AKG73192.1"/>
    </source>
</evidence>
<dbReference type="Pfam" id="PF01872">
    <property type="entry name" value="RibD_C"/>
    <property type="match status" value="1"/>
</dbReference>
<feature type="binding site" evidence="16">
    <location>
        <position position="163"/>
    </location>
    <ligand>
        <name>substrate</name>
    </ligand>
</feature>